<dbReference type="AlphaFoldDB" id="A0A5E7Y0V0"/>
<keyword evidence="1" id="KW-0812">Transmembrane</keyword>
<evidence type="ECO:0000313" key="2">
    <source>
        <dbReference type="EMBL" id="VVT00139.1"/>
    </source>
</evidence>
<feature type="transmembrane region" description="Helical" evidence="1">
    <location>
        <begin position="9"/>
        <end position="28"/>
    </location>
</feature>
<protein>
    <submittedName>
        <fullName evidence="2">Uncharacterized protein</fullName>
    </submittedName>
</protein>
<sequence>MRTNYTDRYALKVWFPLFVGCLQLWLWSENPTCFNLHALAACFWFILAGAMLVRRRRTPPAER</sequence>
<organism evidence="2 3">
    <name type="scientific">Sphingomonas aurantiaca</name>
    <dbReference type="NCBI Taxonomy" id="185949"/>
    <lineage>
        <taxon>Bacteria</taxon>
        <taxon>Pseudomonadati</taxon>
        <taxon>Pseudomonadota</taxon>
        <taxon>Alphaproteobacteria</taxon>
        <taxon>Sphingomonadales</taxon>
        <taxon>Sphingomonadaceae</taxon>
        <taxon>Sphingomonas</taxon>
    </lineage>
</organism>
<evidence type="ECO:0000256" key="1">
    <source>
        <dbReference type="SAM" id="Phobius"/>
    </source>
</evidence>
<dbReference type="Proteomes" id="UP000326857">
    <property type="component" value="Unassembled WGS sequence"/>
</dbReference>
<keyword evidence="1" id="KW-1133">Transmembrane helix</keyword>
<proteinExistence type="predicted"/>
<feature type="transmembrane region" description="Helical" evidence="1">
    <location>
        <begin position="34"/>
        <end position="53"/>
    </location>
</feature>
<name>A0A5E7Y0V0_9SPHN</name>
<keyword evidence="1" id="KW-0472">Membrane</keyword>
<dbReference type="EMBL" id="CABVLI010000029">
    <property type="protein sequence ID" value="VVT00139.1"/>
    <property type="molecule type" value="Genomic_DNA"/>
</dbReference>
<evidence type="ECO:0000313" key="3">
    <source>
        <dbReference type="Proteomes" id="UP000326857"/>
    </source>
</evidence>
<reference evidence="2 3" key="1">
    <citation type="submission" date="2019-09" db="EMBL/GenBank/DDBJ databases">
        <authorList>
            <person name="Dittami M. S."/>
        </authorList>
    </citation>
    <scope>NUCLEOTIDE SEQUENCE [LARGE SCALE GENOMIC DNA]</scope>
    <source>
        <strain evidence="2">SPHINGO391</strain>
    </source>
</reference>
<accession>A0A5E7Y0V0</accession>
<gene>
    <name evidence="2" type="ORF">SPHINGO391_350008</name>
</gene>